<accession>I0WMY9</accession>
<protein>
    <submittedName>
        <fullName evidence="1">TetR family transcriptional regulator</fullName>
    </submittedName>
</protein>
<sequence>MCRAKDPSFRASAPVRSACWPDQKPVRAEGHAARRIRGLWPIESTPHHQLLTYEIISHALRRLSVGNLPAGAITEQQYRLMDAETVTFLTLCASSAGVTWITPVGQVARPRWRA</sequence>
<name>I0WMY9_RHOOP</name>
<organism evidence="1 2">
    <name type="scientific">Rhodococcus opacus RKJ300 = JCM 13270</name>
    <dbReference type="NCBI Taxonomy" id="1165867"/>
    <lineage>
        <taxon>Bacteria</taxon>
        <taxon>Bacillati</taxon>
        <taxon>Actinomycetota</taxon>
        <taxon>Actinomycetes</taxon>
        <taxon>Mycobacteriales</taxon>
        <taxon>Nocardiaceae</taxon>
        <taxon>Rhodococcus</taxon>
    </lineage>
</organism>
<dbReference type="EMBL" id="AJJH01000125">
    <property type="protein sequence ID" value="EID77755.1"/>
    <property type="molecule type" value="Genomic_DNA"/>
</dbReference>
<comment type="caution">
    <text evidence="1">The sequence shown here is derived from an EMBL/GenBank/DDBJ whole genome shotgun (WGS) entry which is preliminary data.</text>
</comment>
<evidence type="ECO:0000313" key="2">
    <source>
        <dbReference type="Proteomes" id="UP000006447"/>
    </source>
</evidence>
<gene>
    <name evidence="1" type="ORF">W59_22468</name>
</gene>
<reference evidence="1 2" key="1">
    <citation type="journal article" date="2012" name="J. Bacteriol.">
        <title>Draft genome sequence of the nitrophenol-degrading actinomycete Rhodococcus imtechensis RKJ300.</title>
        <authorList>
            <person name="Vikram S."/>
            <person name="Kumar S."/>
            <person name="Subramanian S."/>
            <person name="Raghava G.P."/>
        </authorList>
    </citation>
    <scope>NUCLEOTIDE SEQUENCE [LARGE SCALE GENOMIC DNA]</scope>
    <source>
        <strain evidence="1 2">RKJ300</strain>
    </source>
</reference>
<dbReference type="Proteomes" id="UP000006447">
    <property type="component" value="Unassembled WGS sequence"/>
</dbReference>
<proteinExistence type="predicted"/>
<dbReference type="PATRIC" id="fig|1165867.3.peg.4593"/>
<dbReference type="AlphaFoldDB" id="I0WMY9"/>
<evidence type="ECO:0000313" key="1">
    <source>
        <dbReference type="EMBL" id="EID77755.1"/>
    </source>
</evidence>